<evidence type="ECO:0000313" key="3">
    <source>
        <dbReference type="Proteomes" id="UP000233551"/>
    </source>
</evidence>
<reference evidence="2 3" key="1">
    <citation type="submission" date="2017-11" db="EMBL/GenBank/DDBJ databases">
        <title>De-novo sequencing of pomegranate (Punica granatum L.) genome.</title>
        <authorList>
            <person name="Akparov Z."/>
            <person name="Amiraslanov A."/>
            <person name="Hajiyeva S."/>
            <person name="Abbasov M."/>
            <person name="Kaur K."/>
            <person name="Hamwieh A."/>
            <person name="Solovyev V."/>
            <person name="Salamov A."/>
            <person name="Braich B."/>
            <person name="Kosarev P."/>
            <person name="Mahmoud A."/>
            <person name="Hajiyev E."/>
            <person name="Babayeva S."/>
            <person name="Izzatullayeva V."/>
            <person name="Mammadov A."/>
            <person name="Mammadov A."/>
            <person name="Sharifova S."/>
            <person name="Ojaghi J."/>
            <person name="Eynullazada K."/>
            <person name="Bayramov B."/>
            <person name="Abdulazimova A."/>
            <person name="Shahmuradov I."/>
        </authorList>
    </citation>
    <scope>NUCLEOTIDE SEQUENCE [LARGE SCALE GENOMIC DNA]</scope>
    <source>
        <strain evidence="3">cv. AG2017</strain>
        <tissue evidence="2">Leaf</tissue>
    </source>
</reference>
<organism evidence="2 3">
    <name type="scientific">Punica granatum</name>
    <name type="common">Pomegranate</name>
    <dbReference type="NCBI Taxonomy" id="22663"/>
    <lineage>
        <taxon>Eukaryota</taxon>
        <taxon>Viridiplantae</taxon>
        <taxon>Streptophyta</taxon>
        <taxon>Embryophyta</taxon>
        <taxon>Tracheophyta</taxon>
        <taxon>Spermatophyta</taxon>
        <taxon>Magnoliopsida</taxon>
        <taxon>eudicotyledons</taxon>
        <taxon>Gunneridae</taxon>
        <taxon>Pentapetalae</taxon>
        <taxon>rosids</taxon>
        <taxon>malvids</taxon>
        <taxon>Myrtales</taxon>
        <taxon>Lythraceae</taxon>
        <taxon>Punica</taxon>
    </lineage>
</organism>
<dbReference type="Proteomes" id="UP000233551">
    <property type="component" value="Unassembled WGS sequence"/>
</dbReference>
<proteinExistence type="predicted"/>
<dbReference type="EMBL" id="PGOL01003923">
    <property type="protein sequence ID" value="PKI39015.1"/>
    <property type="molecule type" value="Genomic_DNA"/>
</dbReference>
<evidence type="ECO:0000256" key="1">
    <source>
        <dbReference type="SAM" id="MobiDB-lite"/>
    </source>
</evidence>
<dbReference type="AlphaFoldDB" id="A0A2I0I4S5"/>
<feature type="region of interest" description="Disordered" evidence="1">
    <location>
        <begin position="75"/>
        <end position="96"/>
    </location>
</feature>
<comment type="caution">
    <text evidence="2">The sequence shown here is derived from an EMBL/GenBank/DDBJ whole genome shotgun (WGS) entry which is preliminary data.</text>
</comment>
<sequence>MSASRAPEHLPARLTPCRAHACSCMPSRAPILARTCILCTRAPFQAFNRVTRLSNTSPTLSSYPEASMQEMIRNETRKPHGTPFGPWDLSAISKEK</sequence>
<protein>
    <submittedName>
        <fullName evidence="2">Uncharacterized protein</fullName>
    </submittedName>
</protein>
<accession>A0A2I0I4S5</accession>
<gene>
    <name evidence="2" type="ORF">CRG98_040581</name>
</gene>
<name>A0A2I0I4S5_PUNGR</name>
<keyword evidence="3" id="KW-1185">Reference proteome</keyword>
<evidence type="ECO:0000313" key="2">
    <source>
        <dbReference type="EMBL" id="PKI39015.1"/>
    </source>
</evidence>